<dbReference type="Pfam" id="PF01266">
    <property type="entry name" value="DAO"/>
    <property type="match status" value="1"/>
</dbReference>
<dbReference type="Proteomes" id="UP001519332">
    <property type="component" value="Unassembled WGS sequence"/>
</dbReference>
<evidence type="ECO:0000259" key="2">
    <source>
        <dbReference type="Pfam" id="PF01266"/>
    </source>
</evidence>
<dbReference type="Gene3D" id="3.50.50.60">
    <property type="entry name" value="FAD/NAD(P)-binding domain"/>
    <property type="match status" value="1"/>
</dbReference>
<evidence type="ECO:0000313" key="4">
    <source>
        <dbReference type="Proteomes" id="UP001519332"/>
    </source>
</evidence>
<keyword evidence="4" id="KW-1185">Reference proteome</keyword>
<dbReference type="InterPro" id="IPR006076">
    <property type="entry name" value="FAD-dep_OxRdtase"/>
</dbReference>
<dbReference type="RefSeq" id="WP_209647145.1">
    <property type="nucleotide sequence ID" value="NZ_JAGINW010000001.1"/>
</dbReference>
<feature type="domain" description="FAD dependent oxidoreductase" evidence="2">
    <location>
        <begin position="11"/>
        <end position="376"/>
    </location>
</feature>
<evidence type="ECO:0000256" key="1">
    <source>
        <dbReference type="ARBA" id="ARBA00023002"/>
    </source>
</evidence>
<gene>
    <name evidence="3" type="ORF">JOF56_010932</name>
</gene>
<dbReference type="PANTHER" id="PTHR13847">
    <property type="entry name" value="SARCOSINE DEHYDROGENASE-RELATED"/>
    <property type="match status" value="1"/>
</dbReference>
<accession>A0ABS4U1M8</accession>
<evidence type="ECO:0000313" key="3">
    <source>
        <dbReference type="EMBL" id="MBP2330547.1"/>
    </source>
</evidence>
<dbReference type="SUPFAM" id="SSF51905">
    <property type="entry name" value="FAD/NAD(P)-binding domain"/>
    <property type="match status" value="1"/>
</dbReference>
<sequence length="462" mass="49601">MTSFADSHVHDVVVVGNGSLGLSLGLVLARRGVRVAVLGRPHRPGGASCAAGAMIGAFGDVTTTSLKDKYGRTKLDWAYQAGKLWPEWLAGLPDGSDLLTADGTVVILNTVGLPEVDTQNYKAIRGALVDYSEEFEDVDPEDIDWLDPEPTARPLQAMFLPHEHAVNAPELLARLENAFIAAGGTLIAEHATRVDHRRGQVRGVELESGTVLSAEHVVLAAGVASQSLLDSVPEQAARIPRLVSGYGVAALVDTEDGTCPPTVIRTPSRDFGSALHVLPRGDGQVYLGATTVISPEPRETALITDAWSLLNNGNRQIRRSLGESSLRHVQAGNRPVTLDGMPLLGETELRGLWMMTGTHQDGLTLSPLLAREMTALLLGEQPTIDLDVFNPVRTPIQPLTRGEVVETTVTRILAGGYESNWTVPVEWPMLLEATLVTELYRDPPNVPSEVGARLNSHGRRLG</sequence>
<dbReference type="EMBL" id="JAGINW010000001">
    <property type="protein sequence ID" value="MBP2330547.1"/>
    <property type="molecule type" value="Genomic_DNA"/>
</dbReference>
<dbReference type="PANTHER" id="PTHR13847:SF289">
    <property type="entry name" value="GLYCINE OXIDASE"/>
    <property type="match status" value="1"/>
</dbReference>
<comment type="caution">
    <text evidence="3">The sequence shown here is derived from an EMBL/GenBank/DDBJ whole genome shotgun (WGS) entry which is preliminary data.</text>
</comment>
<protein>
    <submittedName>
        <fullName evidence="3">Glycine/D-amino acid oxidase-like deaminating enzyme</fullName>
    </submittedName>
</protein>
<keyword evidence="1" id="KW-0560">Oxidoreductase</keyword>
<dbReference type="Gene3D" id="3.30.9.10">
    <property type="entry name" value="D-Amino Acid Oxidase, subunit A, domain 2"/>
    <property type="match status" value="1"/>
</dbReference>
<organism evidence="3 4">
    <name type="scientific">Kibdelosporangium banguiense</name>
    <dbReference type="NCBI Taxonomy" id="1365924"/>
    <lineage>
        <taxon>Bacteria</taxon>
        <taxon>Bacillati</taxon>
        <taxon>Actinomycetota</taxon>
        <taxon>Actinomycetes</taxon>
        <taxon>Pseudonocardiales</taxon>
        <taxon>Pseudonocardiaceae</taxon>
        <taxon>Kibdelosporangium</taxon>
    </lineage>
</organism>
<dbReference type="InterPro" id="IPR036188">
    <property type="entry name" value="FAD/NAD-bd_sf"/>
</dbReference>
<reference evidence="3 4" key="1">
    <citation type="submission" date="2021-03" db="EMBL/GenBank/DDBJ databases">
        <title>Sequencing the genomes of 1000 actinobacteria strains.</title>
        <authorList>
            <person name="Klenk H.-P."/>
        </authorList>
    </citation>
    <scope>NUCLEOTIDE SEQUENCE [LARGE SCALE GENOMIC DNA]</scope>
    <source>
        <strain evidence="3 4">DSM 46670</strain>
    </source>
</reference>
<name>A0ABS4U1M8_9PSEU</name>
<proteinExistence type="predicted"/>